<keyword evidence="4 8" id="KW-0489">Methyltransferase</keyword>
<evidence type="ECO:0000256" key="4">
    <source>
        <dbReference type="ARBA" id="ARBA00022603"/>
    </source>
</evidence>
<gene>
    <name evidence="8 10" type="primary">bioC</name>
    <name evidence="10" type="ORF">DNH61_08285</name>
</gene>
<dbReference type="AlphaFoldDB" id="A0A2W1LX96"/>
<dbReference type="EC" id="2.1.1.197" evidence="3 8"/>
<dbReference type="GO" id="GO:0009102">
    <property type="term" value="P:biotin biosynthetic process"/>
    <property type="evidence" value="ECO:0007669"/>
    <property type="project" value="UniProtKB-UniRule"/>
</dbReference>
<keyword evidence="11" id="KW-1185">Reference proteome</keyword>
<comment type="catalytic activity">
    <reaction evidence="1 8">
        <text>malonyl-[ACP] + S-adenosyl-L-methionine = malonyl-[ACP] methyl ester + S-adenosyl-L-homocysteine</text>
        <dbReference type="Rhea" id="RHEA:17105"/>
        <dbReference type="Rhea" id="RHEA-COMP:9623"/>
        <dbReference type="Rhea" id="RHEA-COMP:9954"/>
        <dbReference type="ChEBI" id="CHEBI:57856"/>
        <dbReference type="ChEBI" id="CHEBI:59789"/>
        <dbReference type="ChEBI" id="CHEBI:78449"/>
        <dbReference type="ChEBI" id="CHEBI:78845"/>
        <dbReference type="EC" id="2.1.1.197"/>
    </reaction>
</comment>
<evidence type="ECO:0000256" key="5">
    <source>
        <dbReference type="ARBA" id="ARBA00022679"/>
    </source>
</evidence>
<dbReference type="PANTHER" id="PTHR43861:SF1">
    <property type="entry name" value="TRANS-ACONITATE 2-METHYLTRANSFERASE"/>
    <property type="match status" value="1"/>
</dbReference>
<keyword evidence="5 8" id="KW-0808">Transferase</keyword>
<name>A0A2W1LX96_9BACL</name>
<dbReference type="Gene3D" id="3.40.50.150">
    <property type="entry name" value="Vaccinia Virus protein VP39"/>
    <property type="match status" value="1"/>
</dbReference>
<evidence type="ECO:0000259" key="9">
    <source>
        <dbReference type="Pfam" id="PF08241"/>
    </source>
</evidence>
<reference evidence="10 11" key="1">
    <citation type="submission" date="2018-06" db="EMBL/GenBank/DDBJ databases">
        <title>Paenibacillus imtechensis sp. nov.</title>
        <authorList>
            <person name="Pinnaka A.K."/>
            <person name="Singh H."/>
            <person name="Kaur M."/>
        </authorList>
    </citation>
    <scope>NUCLEOTIDE SEQUENCE [LARGE SCALE GENOMIC DNA]</scope>
    <source>
        <strain evidence="10 11">SMB1</strain>
    </source>
</reference>
<keyword evidence="6 8" id="KW-0949">S-adenosyl-L-methionine</keyword>
<dbReference type="UniPathway" id="UPA00078"/>
<comment type="similarity">
    <text evidence="8">Belongs to the methyltransferase superfamily.</text>
</comment>
<dbReference type="GO" id="GO:0032259">
    <property type="term" value="P:methylation"/>
    <property type="evidence" value="ECO:0007669"/>
    <property type="project" value="UniProtKB-KW"/>
</dbReference>
<dbReference type="InterPro" id="IPR029063">
    <property type="entry name" value="SAM-dependent_MTases_sf"/>
</dbReference>
<comment type="function">
    <text evidence="8">Converts the free carboxyl group of a malonyl-thioester to its methyl ester by transfer of a methyl group from S-adenosyl-L-methionine (SAM). It allows to synthesize pimeloyl-ACP via the fatty acid synthetic pathway.</text>
</comment>
<dbReference type="Proteomes" id="UP000249522">
    <property type="component" value="Unassembled WGS sequence"/>
</dbReference>
<keyword evidence="7 8" id="KW-0093">Biotin biosynthesis</keyword>
<dbReference type="EMBL" id="QKRB01000040">
    <property type="protein sequence ID" value="PZD96341.1"/>
    <property type="molecule type" value="Genomic_DNA"/>
</dbReference>
<sequence length="275" mass="30108">MSGRLNRIRRQFDRSAAGGYETHAAVQRTMAGHLAAGLPHPQGSDDVLEIGCGTGFLTGKLAAGAYRSVTALDLAPSMLEAAGQRTAGLPADIRFVLADVERWAAEPAREAEYDLIVSSACFQWLEHPAGTLGHLRGLLRPGGMLAFATFGPGTFRELHEAFARTYAALGLKPERHGLSFREPEEWQADLINAGFSRVRFERFEQAELYTSVPEFLHAVKGVGASVSEAAGRPGLGSRRLFLDMFRRYEERYGAPEGITATYELVYFQAEQPCIM</sequence>
<dbReference type="InterPro" id="IPR013216">
    <property type="entry name" value="Methyltransf_11"/>
</dbReference>
<evidence type="ECO:0000256" key="2">
    <source>
        <dbReference type="ARBA" id="ARBA00004746"/>
    </source>
</evidence>
<dbReference type="CDD" id="cd02440">
    <property type="entry name" value="AdoMet_MTases"/>
    <property type="match status" value="1"/>
</dbReference>
<evidence type="ECO:0000313" key="10">
    <source>
        <dbReference type="EMBL" id="PZD96341.1"/>
    </source>
</evidence>
<dbReference type="Pfam" id="PF08241">
    <property type="entry name" value="Methyltransf_11"/>
    <property type="match status" value="1"/>
</dbReference>
<evidence type="ECO:0000256" key="6">
    <source>
        <dbReference type="ARBA" id="ARBA00022691"/>
    </source>
</evidence>
<dbReference type="GO" id="GO:0010340">
    <property type="term" value="F:carboxyl-O-methyltransferase activity"/>
    <property type="evidence" value="ECO:0007669"/>
    <property type="project" value="UniProtKB-UniRule"/>
</dbReference>
<evidence type="ECO:0000313" key="11">
    <source>
        <dbReference type="Proteomes" id="UP000249522"/>
    </source>
</evidence>
<evidence type="ECO:0000256" key="1">
    <source>
        <dbReference type="ARBA" id="ARBA00000852"/>
    </source>
</evidence>
<organism evidence="10 11">
    <name type="scientific">Paenibacillus sambharensis</name>
    <dbReference type="NCBI Taxonomy" id="1803190"/>
    <lineage>
        <taxon>Bacteria</taxon>
        <taxon>Bacillati</taxon>
        <taxon>Bacillota</taxon>
        <taxon>Bacilli</taxon>
        <taxon>Bacillales</taxon>
        <taxon>Paenibacillaceae</taxon>
        <taxon>Paenibacillus</taxon>
    </lineage>
</organism>
<proteinExistence type="inferred from homology"/>
<dbReference type="HAMAP" id="MF_00835">
    <property type="entry name" value="BioC"/>
    <property type="match status" value="1"/>
</dbReference>
<dbReference type="GO" id="GO:0102130">
    <property type="term" value="F:malonyl-CoA methyltransferase activity"/>
    <property type="evidence" value="ECO:0007669"/>
    <property type="project" value="UniProtKB-EC"/>
</dbReference>
<accession>A0A2W1LX96</accession>
<comment type="pathway">
    <text evidence="2 8">Cofactor biosynthesis; biotin biosynthesis.</text>
</comment>
<dbReference type="NCBIfam" id="TIGR02072">
    <property type="entry name" value="BioC"/>
    <property type="match status" value="1"/>
</dbReference>
<dbReference type="RefSeq" id="WP_111146195.1">
    <property type="nucleotide sequence ID" value="NZ_QKRB01000040.1"/>
</dbReference>
<dbReference type="InterPro" id="IPR011814">
    <property type="entry name" value="BioC"/>
</dbReference>
<feature type="domain" description="Methyltransferase type 11" evidence="9">
    <location>
        <begin position="48"/>
        <end position="147"/>
    </location>
</feature>
<dbReference type="PANTHER" id="PTHR43861">
    <property type="entry name" value="TRANS-ACONITATE 2-METHYLTRANSFERASE-RELATED"/>
    <property type="match status" value="1"/>
</dbReference>
<evidence type="ECO:0000256" key="3">
    <source>
        <dbReference type="ARBA" id="ARBA00012327"/>
    </source>
</evidence>
<evidence type="ECO:0000256" key="7">
    <source>
        <dbReference type="ARBA" id="ARBA00022756"/>
    </source>
</evidence>
<dbReference type="GO" id="GO:0008757">
    <property type="term" value="F:S-adenosylmethionine-dependent methyltransferase activity"/>
    <property type="evidence" value="ECO:0007669"/>
    <property type="project" value="InterPro"/>
</dbReference>
<comment type="caution">
    <text evidence="10">The sequence shown here is derived from an EMBL/GenBank/DDBJ whole genome shotgun (WGS) entry which is preliminary data.</text>
</comment>
<dbReference type="SUPFAM" id="SSF53335">
    <property type="entry name" value="S-adenosyl-L-methionine-dependent methyltransferases"/>
    <property type="match status" value="1"/>
</dbReference>
<protein>
    <recommendedName>
        <fullName evidence="3 8">Malonyl-[acyl-carrier protein] O-methyltransferase</fullName>
        <shortName evidence="8">Malonyl-ACP O-methyltransferase</shortName>
        <ecNumber evidence="3 8">2.1.1.197</ecNumber>
    </recommendedName>
    <alternativeName>
        <fullName evidence="8">Biotin synthesis protein BioC</fullName>
    </alternativeName>
</protein>
<dbReference type="OrthoDB" id="9760689at2"/>
<evidence type="ECO:0000256" key="8">
    <source>
        <dbReference type="HAMAP-Rule" id="MF_00835"/>
    </source>
</evidence>